<evidence type="ECO:0000256" key="1">
    <source>
        <dbReference type="ARBA" id="ARBA00004127"/>
    </source>
</evidence>
<dbReference type="InterPro" id="IPR003918">
    <property type="entry name" value="NADH_UbQ_OxRdtase"/>
</dbReference>
<dbReference type="Pfam" id="PF00361">
    <property type="entry name" value="Proton_antipo_M"/>
    <property type="match status" value="1"/>
</dbReference>
<feature type="transmembrane region" description="Helical" evidence="7">
    <location>
        <begin position="265"/>
        <end position="288"/>
    </location>
</feature>
<keyword evidence="5 7" id="KW-0472">Membrane</keyword>
<feature type="transmembrane region" description="Helical" evidence="7">
    <location>
        <begin position="232"/>
        <end position="253"/>
    </location>
</feature>
<dbReference type="PANTHER" id="PTHR43507:SF1">
    <property type="entry name" value="NADH-UBIQUINONE OXIDOREDUCTASE CHAIN 4"/>
    <property type="match status" value="1"/>
</dbReference>
<dbReference type="GO" id="GO:0016491">
    <property type="term" value="F:oxidoreductase activity"/>
    <property type="evidence" value="ECO:0007669"/>
    <property type="project" value="UniProtKB-KW"/>
</dbReference>
<evidence type="ECO:0000313" key="9">
    <source>
        <dbReference type="EMBL" id="MDG3002820.1"/>
    </source>
</evidence>
<comment type="similarity">
    <text evidence="2">Belongs to the complex I subunit 4 family.</text>
</comment>
<evidence type="ECO:0000259" key="8">
    <source>
        <dbReference type="Pfam" id="PF00361"/>
    </source>
</evidence>
<accession>A0ABT6F5G1</accession>
<dbReference type="InterPro" id="IPR010227">
    <property type="entry name" value="NADH_Q_OxRdtase_chainM/4"/>
</dbReference>
<dbReference type="RefSeq" id="WP_277859183.1">
    <property type="nucleotide sequence ID" value="NZ_JARRAG010000001.1"/>
</dbReference>
<feature type="transmembrane region" description="Helical" evidence="7">
    <location>
        <begin position="6"/>
        <end position="26"/>
    </location>
</feature>
<evidence type="ECO:0000256" key="7">
    <source>
        <dbReference type="SAM" id="Phobius"/>
    </source>
</evidence>
<evidence type="ECO:0000256" key="5">
    <source>
        <dbReference type="ARBA" id="ARBA00023136"/>
    </source>
</evidence>
<dbReference type="Proteomes" id="UP001216907">
    <property type="component" value="Unassembled WGS sequence"/>
</dbReference>
<organism evidence="9 10">
    <name type="scientific">Paludisphaera mucosa</name>
    <dbReference type="NCBI Taxonomy" id="3030827"/>
    <lineage>
        <taxon>Bacteria</taxon>
        <taxon>Pseudomonadati</taxon>
        <taxon>Planctomycetota</taxon>
        <taxon>Planctomycetia</taxon>
        <taxon>Isosphaerales</taxon>
        <taxon>Isosphaeraceae</taxon>
        <taxon>Paludisphaera</taxon>
    </lineage>
</organism>
<feature type="transmembrane region" description="Helical" evidence="7">
    <location>
        <begin position="144"/>
        <end position="164"/>
    </location>
</feature>
<dbReference type="EC" id="1.6.5.-" evidence="9"/>
<evidence type="ECO:0000256" key="6">
    <source>
        <dbReference type="RuleBase" id="RU000320"/>
    </source>
</evidence>
<feature type="transmembrane region" description="Helical" evidence="7">
    <location>
        <begin position="300"/>
        <end position="323"/>
    </location>
</feature>
<evidence type="ECO:0000256" key="2">
    <source>
        <dbReference type="ARBA" id="ARBA00009025"/>
    </source>
</evidence>
<feature type="transmembrane region" description="Helical" evidence="7">
    <location>
        <begin position="86"/>
        <end position="110"/>
    </location>
</feature>
<sequence>MATLLAITVFLPLIGALALVLAPGLDRGAARKIALGVTLTTFGACLALLAGFEPAVTSPQFAAISEAAGGRTLYGWGWLSRPDVRFALGLDGISIWLFVLTGLLMITAVLSSWESIKERAPLYYAFLLALETGLLGLFGALDVVLFYIFFEFTLIPLFFLIGLWGGPERQRASVYFFLYTLAGSLLTLLGVISLVIVHMQYSPNHVLTFSIPELTHGLATLPWPEWYKVDSWASPQVLIFLLLLAGFAVKVPLFPFHTWLPLAHVEAPTAGSIVLAGVLLKVGSYGLIRFNMAMTPLGASALFPLLATMCVVGIIYGALAALAQTDMKRLVAYSSVSHMGFIVLGMLAMNDAGLNGSIIQMVNHGLTTGALFACVGVLYDRYHTREMNAIGGVWNRFPLLAFFFIFSSMGAAALPGLNGFVGEFPILAGMFAESWKTASLATLGMILGAFYLLLMIRRVIFGPLVEPVAHGEHGDDHGHGHADVPPMGWYEIAGLTPLAVLILYIGIFPEPFFARIRPAAEVVTQIGRQEREVGEKALAATVPPAAPALTMRTTEPR</sequence>
<feature type="transmembrane region" description="Helical" evidence="7">
    <location>
        <begin position="330"/>
        <end position="349"/>
    </location>
</feature>
<name>A0ABT6F5G1_9BACT</name>
<feature type="transmembrane region" description="Helical" evidence="7">
    <location>
        <begin position="176"/>
        <end position="197"/>
    </location>
</feature>
<keyword evidence="4 7" id="KW-1133">Transmembrane helix</keyword>
<evidence type="ECO:0000256" key="3">
    <source>
        <dbReference type="ARBA" id="ARBA00022692"/>
    </source>
</evidence>
<feature type="transmembrane region" description="Helical" evidence="7">
    <location>
        <begin position="399"/>
        <end position="417"/>
    </location>
</feature>
<dbReference type="PANTHER" id="PTHR43507">
    <property type="entry name" value="NADH-UBIQUINONE OXIDOREDUCTASE CHAIN 4"/>
    <property type="match status" value="1"/>
</dbReference>
<evidence type="ECO:0000313" key="10">
    <source>
        <dbReference type="Proteomes" id="UP001216907"/>
    </source>
</evidence>
<reference evidence="9 10" key="1">
    <citation type="submission" date="2023-03" db="EMBL/GenBank/DDBJ databases">
        <title>Paludisphaera mucosa sp. nov. a novel planctomycete from northern fen.</title>
        <authorList>
            <person name="Ivanova A."/>
        </authorList>
    </citation>
    <scope>NUCLEOTIDE SEQUENCE [LARGE SCALE GENOMIC DNA]</scope>
    <source>
        <strain evidence="9 10">Pla2</strain>
    </source>
</reference>
<keyword evidence="10" id="KW-1185">Reference proteome</keyword>
<evidence type="ECO:0000256" key="4">
    <source>
        <dbReference type="ARBA" id="ARBA00022989"/>
    </source>
</evidence>
<gene>
    <name evidence="9" type="ORF">PZE19_03380</name>
</gene>
<proteinExistence type="inferred from homology"/>
<keyword evidence="9" id="KW-0560">Oxidoreductase</keyword>
<feature type="transmembrane region" description="Helical" evidence="7">
    <location>
        <begin position="361"/>
        <end position="379"/>
    </location>
</feature>
<feature type="transmembrane region" description="Helical" evidence="7">
    <location>
        <begin position="437"/>
        <end position="456"/>
    </location>
</feature>
<comment type="subcellular location">
    <subcellularLocation>
        <location evidence="1">Endomembrane system</location>
        <topology evidence="1">Multi-pass membrane protein</topology>
    </subcellularLocation>
    <subcellularLocation>
        <location evidence="6">Membrane</location>
        <topology evidence="6">Multi-pass membrane protein</topology>
    </subcellularLocation>
</comment>
<dbReference type="NCBIfam" id="TIGR01972">
    <property type="entry name" value="NDH_I_M"/>
    <property type="match status" value="1"/>
</dbReference>
<dbReference type="InterPro" id="IPR001750">
    <property type="entry name" value="ND/Mrp_TM"/>
</dbReference>
<dbReference type="PRINTS" id="PR01437">
    <property type="entry name" value="NUOXDRDTASE4"/>
</dbReference>
<protein>
    <submittedName>
        <fullName evidence="9">NADH-quinone oxidoreductase subunit M</fullName>
        <ecNumber evidence="9">1.6.5.-</ecNumber>
    </submittedName>
</protein>
<feature type="transmembrane region" description="Helical" evidence="7">
    <location>
        <begin position="33"/>
        <end position="52"/>
    </location>
</feature>
<feature type="domain" description="NADH:quinone oxidoreductase/Mrp antiporter transmembrane" evidence="8">
    <location>
        <begin position="140"/>
        <end position="444"/>
    </location>
</feature>
<comment type="caution">
    <text evidence="9">The sequence shown here is derived from an EMBL/GenBank/DDBJ whole genome shotgun (WGS) entry which is preliminary data.</text>
</comment>
<feature type="transmembrane region" description="Helical" evidence="7">
    <location>
        <begin position="122"/>
        <end position="138"/>
    </location>
</feature>
<dbReference type="EMBL" id="JARRAG010000001">
    <property type="protein sequence ID" value="MDG3002820.1"/>
    <property type="molecule type" value="Genomic_DNA"/>
</dbReference>
<keyword evidence="3 6" id="KW-0812">Transmembrane</keyword>